<dbReference type="OrthoDB" id="10256684at2759"/>
<gene>
    <name evidence="3" type="ORF">GL50581_3143</name>
</gene>
<keyword evidence="1" id="KW-0472">Membrane</keyword>
<dbReference type="PANTHER" id="PTHR23275">
    <property type="entry name" value="CABRIOLET.-RELATED"/>
    <property type="match status" value="1"/>
</dbReference>
<accession>C6LWI4</accession>
<dbReference type="SUPFAM" id="SSF57184">
    <property type="entry name" value="Growth factor receptor domain"/>
    <property type="match status" value="2"/>
</dbReference>
<comment type="caution">
    <text evidence="3">The sequence shown here is derived from an EMBL/GenBank/DDBJ whole genome shotgun (WGS) entry which is preliminary data.</text>
</comment>
<protein>
    <submittedName>
        <fullName evidence="3">High cysteine protein</fullName>
    </submittedName>
</protein>
<keyword evidence="2" id="KW-0732">Signal</keyword>
<dbReference type="VEuPathDB" id="GiardiaDB:GL50581_3143"/>
<feature type="signal peptide" evidence="2">
    <location>
        <begin position="1"/>
        <end position="17"/>
    </location>
</feature>
<proteinExistence type="predicted"/>
<sequence>MQVFTLVILLCIQIALSGTAPYDNGFGTKCDTSPNCKTNRCIKVQNREICTECEGDYVPIDGICSNDNDTIDSYGCTKSGGRCISCKGDTYFLFYGGCHSTGEIAFNVFCDEVRDGKCTKCKDLAFTNPTPNVAESCILCTDTIGFNGYKGKDGCIQCFLTDILNVDPVVCTHCSDSQLAPIDGNCSPKGSHECKNGGCSACAATHILFEDGCYNRYGVIAKKYVCGTEDQFELENRVYCRKCVDPSFFPEDGVCTNKDFICTQKSGGVCISCNAEDITTIFLFSGGCYDTTRGPGRLLCGEASSGTCTNWSCDKKGLTQLGSDCILCDDPKGSVGCTECKSENSKFVCTACEDKLYTLIDKACVCAITKCKRCAMLGSTPICLECDGMLSLDQRSCVAECPTGQEVVEKRCQCSDGTVPKSDWSGCEKEEQCSSSAAGCSKCSSDGRCITCSSTVEYVSPGQTRCISFCPDGAWPLGQRCVCITGYVLSGDECTVMQKKMMGALSTQAISGIVVVCVMTLGVLTGVMVWLLVFRRKR</sequence>
<evidence type="ECO:0000256" key="1">
    <source>
        <dbReference type="SAM" id="Phobius"/>
    </source>
</evidence>
<feature type="transmembrane region" description="Helical" evidence="1">
    <location>
        <begin position="509"/>
        <end position="534"/>
    </location>
</feature>
<keyword evidence="1" id="KW-0812">Transmembrane</keyword>
<dbReference type="OMA" id="CRKCVDP"/>
<keyword evidence="1" id="KW-1133">Transmembrane helix</keyword>
<name>C6LWI4_GIAIB</name>
<dbReference type="AlphaFoldDB" id="C6LWI4"/>
<reference evidence="3 4" key="1">
    <citation type="journal article" date="2009" name="PLoS Pathog.">
        <title>Draft genome sequencing of giardia intestinalis assemblage B isolate GS: is human giardiasis caused by two different species?</title>
        <authorList>
            <person name="Franzen O."/>
            <person name="Jerlstrom-Hultqvist J."/>
            <person name="Castro E."/>
            <person name="Sherwood E."/>
            <person name="Ankarklev J."/>
            <person name="Reiner D.S."/>
            <person name="Palm D."/>
            <person name="Andersson J.O."/>
            <person name="Andersson B."/>
            <person name="Svard S.G."/>
        </authorList>
    </citation>
    <scope>NUCLEOTIDE SEQUENCE [LARGE SCALE GENOMIC DNA]</scope>
    <source>
        <strain evidence="4">ATCC 50581 / GS clone H7</strain>
    </source>
</reference>
<dbReference type="InterPro" id="IPR052798">
    <property type="entry name" value="Giardia_VSA"/>
</dbReference>
<evidence type="ECO:0000313" key="4">
    <source>
        <dbReference type="Proteomes" id="UP000002488"/>
    </source>
</evidence>
<dbReference type="EMBL" id="ACGJ01002574">
    <property type="protein sequence ID" value="EES99622.1"/>
    <property type="molecule type" value="Genomic_DNA"/>
</dbReference>
<feature type="chain" id="PRO_5002967999" evidence="2">
    <location>
        <begin position="18"/>
        <end position="538"/>
    </location>
</feature>
<evidence type="ECO:0000256" key="2">
    <source>
        <dbReference type="SAM" id="SignalP"/>
    </source>
</evidence>
<dbReference type="PANTHER" id="PTHR23275:SF100">
    <property type="entry name" value="EGF-LIKE DOMAIN-CONTAINING PROTEIN"/>
    <property type="match status" value="1"/>
</dbReference>
<evidence type="ECO:0000313" key="3">
    <source>
        <dbReference type="EMBL" id="EES99622.1"/>
    </source>
</evidence>
<dbReference type="InterPro" id="IPR009030">
    <property type="entry name" value="Growth_fac_rcpt_cys_sf"/>
</dbReference>
<organism evidence="3 4">
    <name type="scientific">Giardia intestinalis (strain ATCC 50581 / GS clone H7)</name>
    <name type="common">Giardia lamblia</name>
    <dbReference type="NCBI Taxonomy" id="598745"/>
    <lineage>
        <taxon>Eukaryota</taxon>
        <taxon>Metamonada</taxon>
        <taxon>Diplomonadida</taxon>
        <taxon>Hexamitidae</taxon>
        <taxon>Giardiinae</taxon>
        <taxon>Giardia</taxon>
    </lineage>
</organism>
<dbReference type="Proteomes" id="UP000002488">
    <property type="component" value="Unassembled WGS sequence"/>
</dbReference>